<name>A0ABQ8MFH2_LABRO</name>
<feature type="compositionally biased region" description="Basic residues" evidence="6">
    <location>
        <begin position="226"/>
        <end position="235"/>
    </location>
</feature>
<dbReference type="PROSITE" id="PS50157">
    <property type="entry name" value="ZINC_FINGER_C2H2_2"/>
    <property type="match status" value="9"/>
</dbReference>
<keyword evidence="2" id="KW-0677">Repeat</keyword>
<keyword evidence="9" id="KW-1185">Reference proteome</keyword>
<dbReference type="Pfam" id="PF00096">
    <property type="entry name" value="zf-C2H2"/>
    <property type="match status" value="1"/>
</dbReference>
<dbReference type="Proteomes" id="UP000830375">
    <property type="component" value="Unassembled WGS sequence"/>
</dbReference>
<feature type="compositionally biased region" description="Low complexity" evidence="6">
    <location>
        <begin position="547"/>
        <end position="557"/>
    </location>
</feature>
<dbReference type="InterPro" id="IPR036236">
    <property type="entry name" value="Znf_C2H2_sf"/>
</dbReference>
<feature type="compositionally biased region" description="Polar residues" evidence="6">
    <location>
        <begin position="125"/>
        <end position="143"/>
    </location>
</feature>
<evidence type="ECO:0000313" key="8">
    <source>
        <dbReference type="EMBL" id="KAI2661630.1"/>
    </source>
</evidence>
<feature type="domain" description="C2H2-type" evidence="7">
    <location>
        <begin position="1633"/>
        <end position="1660"/>
    </location>
</feature>
<feature type="compositionally biased region" description="Basic and acidic residues" evidence="6">
    <location>
        <begin position="88"/>
        <end position="124"/>
    </location>
</feature>
<feature type="region of interest" description="Disordered" evidence="6">
    <location>
        <begin position="929"/>
        <end position="997"/>
    </location>
</feature>
<feature type="region of interest" description="Disordered" evidence="6">
    <location>
        <begin position="423"/>
        <end position="444"/>
    </location>
</feature>
<feature type="domain" description="C2H2-type" evidence="7">
    <location>
        <begin position="178"/>
        <end position="201"/>
    </location>
</feature>
<comment type="caution">
    <text evidence="8">The sequence shown here is derived from an EMBL/GenBank/DDBJ whole genome shotgun (WGS) entry which is preliminary data.</text>
</comment>
<dbReference type="PANTHER" id="PTHR19818">
    <property type="entry name" value="ZINC FINGER PROTEIN ZIC AND GLI"/>
    <property type="match status" value="1"/>
</dbReference>
<dbReference type="Pfam" id="PF13894">
    <property type="entry name" value="zf-C2H2_4"/>
    <property type="match status" value="1"/>
</dbReference>
<gene>
    <name evidence="8" type="ORF">H4Q32_007269</name>
</gene>
<feature type="region of interest" description="Disordered" evidence="6">
    <location>
        <begin position="226"/>
        <end position="278"/>
    </location>
</feature>
<feature type="domain" description="C2H2-type" evidence="7">
    <location>
        <begin position="286"/>
        <end position="309"/>
    </location>
</feature>
<dbReference type="InterPro" id="IPR050329">
    <property type="entry name" value="GLI_C2H2-zinc-finger"/>
</dbReference>
<organism evidence="8 9">
    <name type="scientific">Labeo rohita</name>
    <name type="common">Indian major carp</name>
    <name type="synonym">Cyprinus rohita</name>
    <dbReference type="NCBI Taxonomy" id="84645"/>
    <lineage>
        <taxon>Eukaryota</taxon>
        <taxon>Metazoa</taxon>
        <taxon>Chordata</taxon>
        <taxon>Craniata</taxon>
        <taxon>Vertebrata</taxon>
        <taxon>Euteleostomi</taxon>
        <taxon>Actinopterygii</taxon>
        <taxon>Neopterygii</taxon>
        <taxon>Teleostei</taxon>
        <taxon>Ostariophysi</taxon>
        <taxon>Cypriniformes</taxon>
        <taxon>Cyprinidae</taxon>
        <taxon>Labeoninae</taxon>
        <taxon>Labeonini</taxon>
        <taxon>Labeo</taxon>
    </lineage>
</organism>
<keyword evidence="4" id="KW-0862">Zinc</keyword>
<keyword evidence="1" id="KW-0479">Metal-binding</keyword>
<dbReference type="InterPro" id="IPR013087">
    <property type="entry name" value="Znf_C2H2_type"/>
</dbReference>
<evidence type="ECO:0000259" key="7">
    <source>
        <dbReference type="PROSITE" id="PS50157"/>
    </source>
</evidence>
<feature type="compositionally biased region" description="Polar residues" evidence="6">
    <location>
        <begin position="957"/>
        <end position="991"/>
    </location>
</feature>
<dbReference type="SUPFAM" id="SSF57667">
    <property type="entry name" value="beta-beta-alpha zinc fingers"/>
    <property type="match status" value="2"/>
</dbReference>
<feature type="domain" description="C2H2-type" evidence="7">
    <location>
        <begin position="1069"/>
        <end position="1097"/>
    </location>
</feature>
<feature type="domain" description="C2H2-type" evidence="7">
    <location>
        <begin position="210"/>
        <end position="237"/>
    </location>
</feature>
<evidence type="ECO:0000256" key="3">
    <source>
        <dbReference type="ARBA" id="ARBA00022771"/>
    </source>
</evidence>
<reference evidence="8 9" key="1">
    <citation type="submission" date="2022-01" db="EMBL/GenBank/DDBJ databases">
        <title>A high-quality chromosome-level genome assembly of rohu carp, Labeo rohita.</title>
        <authorList>
            <person name="Arick M.A. II"/>
            <person name="Hsu C.-Y."/>
            <person name="Magbanua Z."/>
            <person name="Pechanova O."/>
            <person name="Grover C."/>
            <person name="Miller E."/>
            <person name="Thrash A."/>
            <person name="Ezzel L."/>
            <person name="Alam S."/>
            <person name="Benzie J."/>
            <person name="Hamilton M."/>
            <person name="Karsi A."/>
            <person name="Lawrence M.L."/>
            <person name="Peterson D.G."/>
        </authorList>
    </citation>
    <scope>NUCLEOTIDE SEQUENCE [LARGE SCALE GENOMIC DNA]</scope>
    <source>
        <strain evidence="9">BAU-BD-2019</strain>
        <tissue evidence="8">Blood</tissue>
    </source>
</reference>
<evidence type="ECO:0000256" key="4">
    <source>
        <dbReference type="ARBA" id="ARBA00022833"/>
    </source>
</evidence>
<dbReference type="EMBL" id="JACTAM010000008">
    <property type="protein sequence ID" value="KAI2661630.1"/>
    <property type="molecule type" value="Genomic_DNA"/>
</dbReference>
<dbReference type="PROSITE" id="PS00028">
    <property type="entry name" value="ZINC_FINGER_C2H2_1"/>
    <property type="match status" value="5"/>
</dbReference>
<feature type="compositionally biased region" description="Basic and acidic residues" evidence="6">
    <location>
        <begin position="567"/>
        <end position="578"/>
    </location>
</feature>
<dbReference type="SMART" id="SM00355">
    <property type="entry name" value="ZnF_C2H2"/>
    <property type="match status" value="9"/>
</dbReference>
<evidence type="ECO:0000256" key="6">
    <source>
        <dbReference type="SAM" id="MobiDB-lite"/>
    </source>
</evidence>
<feature type="domain" description="C2H2-type" evidence="7">
    <location>
        <begin position="1012"/>
        <end position="1039"/>
    </location>
</feature>
<keyword evidence="3 5" id="KW-0863">Zinc-finger</keyword>
<feature type="region of interest" description="Disordered" evidence="6">
    <location>
        <begin position="539"/>
        <end position="604"/>
    </location>
</feature>
<proteinExistence type="predicted"/>
<sequence length="1665" mass="182933">MHLKKAVNCCPCALRVTCHVIIQVHEISHMRLVISAVCSSERPARAHQTQAARRHNKAANRGPLLHTPEETLERAVKRCGDQMTPEVQDVHSDEIALHSVSEPEGREIEKGTEHEKMDCKDKQNSSKSVSQNLANQNQPCQTSEIEHVGMIKQDYGTELPLNDTKGDLDPGRKPQGELPCPRCERRFASSQGLQRHIQTHALSTCHTQRYKCSRCRRTFSTLFSRRRHEKRHETRNRKTDDLTDAPCTASQNVPGSAEPLKTASEPNKCINGEQKDDKNSDVKASHVCKYCKKAFRTHTSLRRHQRRIHERHLLPRGVYKKVKIIQEPEGQQLVETAQDSHTANAKCAEDIDQEREYMVDISSNISENLSFYIDGKIVSTSAVSNCEVIEMNSGGSAVIGLNAVIISPAQITQALKLETNTSGFTSDLSGQSSTRRRTSTPPLLPQIKTELESETILSTSSSSLSSLTLSSTSGAPLVATHLPQCVETVAFHKEKTVYLSPKLKQILQNQDGSKQAFALIADGHKLGPPLSLTVLPATTSRFKRRTTSPPSSPQQTPDMNIEEQDQDSTKAKIPKLESRGLSPLGNEEPEPLTSPINSSDGAPMQQQILPLDCSVSRTGGNSCNQQPLDLSNSVVKQESSDALAESILDLSISGKSLDCDPAGVYLTQPAVRKSKPNSSMLQKVLMNEYGGADVPSVEAPAAEGVLSVSGIANLAVVAVSDAGPPKPEKFLFELALPSASINPTPPLLAPISIHPPTPVPPPQCSSPTFVSFLSTPTVEPSQDIQTLHSAFVVTDNAPPTGSGDDCADNPVHLSQGDLKVTIPDWGSSAPGGLETLIPAVPSLSLQSPHWVSDPAVCELAQRTLVVDSVLASDPQIFSPPLPVNQSNVTSLAFPPNTVVIEYTVAVQSTENILPALSDKIPVDALQQEPYVPTEPQPPSPDTTLLTETSTELAPTEQSTSHTDTLSLTASTSVAEAESNENGQENIQSSDCSKQENKFEEELPPLHPFCKNFMCNVCEQPFQSMKILSQHIGEHSKEWPYKCEFCVQLFESDTGLLEHRSSYHGIGKIYVCKTCSKEFAFLCNLEQHQRDLHPGQECSHTEAVHGKLRPENHNSPKTNMADPVLPITEIKQEFDNTTSKAEKDVLENTSEELFTTIKIMASGGVKSKGPDVRLGINQHYPSFKPPPFPYHNRTPTGTTAASATNFTTHNIPQTFSTAIRCTKCGKSFDNMPELHKHILACANASDKKRYTPKKNPIPLKQFAKAQNGVLSPARMVNSKQNFSQKLGQPKKMNFHNSPVKMSILNKKKSQLVQRGRPAGGRKAFAQDDLGVFACPHCRREFTYNASLKKHVAFSCPMRPASRISTKKRTLSIVSAQENNGSLRRQIANMSAKPQGSDQGPKTITKNQIIKQNTAVDSTQDFRLKRSTILSTSVVQSSKKAKPILKSGFMPQLASKQIVFSSVTQVNSQEPGVRVHVLGRKMEQRVGDIKIQTRREDRLSLRLRERVGGPVTRSVQQASTTTTVLKQPDSHNIIMRPVVLQLVPVLATKNVALPKRTLYHLSSLQKGKRGFCHLQGLLIVSRISLKMLGQPKKIDYKSAVKIKTRILNKKKSQLVQWGRPAEGRKAFPQYDLGVFTCPHCRSEFTYNASLKKHVAFSCPLRPASRNP</sequence>
<evidence type="ECO:0000256" key="1">
    <source>
        <dbReference type="ARBA" id="ARBA00022723"/>
    </source>
</evidence>
<evidence type="ECO:0000313" key="9">
    <source>
        <dbReference type="Proteomes" id="UP000830375"/>
    </source>
</evidence>
<protein>
    <submittedName>
        <fullName evidence="8">PR domain zinc finger protein 2</fullName>
    </submittedName>
</protein>
<feature type="domain" description="C2H2-type" evidence="7">
    <location>
        <begin position="1218"/>
        <end position="1247"/>
    </location>
</feature>
<feature type="region of interest" description="Disordered" evidence="6">
    <location>
        <begin position="45"/>
        <end position="67"/>
    </location>
</feature>
<feature type="compositionally biased region" description="Polar residues" evidence="6">
    <location>
        <begin position="594"/>
        <end position="604"/>
    </location>
</feature>
<dbReference type="PANTHER" id="PTHR19818:SF139">
    <property type="entry name" value="PAIR-RULE PROTEIN ODD-PAIRED"/>
    <property type="match status" value="1"/>
</dbReference>
<evidence type="ECO:0000256" key="2">
    <source>
        <dbReference type="ARBA" id="ARBA00022737"/>
    </source>
</evidence>
<accession>A0ABQ8MFH2</accession>
<feature type="domain" description="C2H2-type" evidence="7">
    <location>
        <begin position="1040"/>
        <end position="1063"/>
    </location>
</feature>
<feature type="region of interest" description="Disordered" evidence="6">
    <location>
        <begin position="85"/>
        <end position="144"/>
    </location>
</feature>
<feature type="domain" description="C2H2-type" evidence="7">
    <location>
        <begin position="1331"/>
        <end position="1358"/>
    </location>
</feature>
<dbReference type="Gene3D" id="3.30.160.60">
    <property type="entry name" value="Classic Zinc Finger"/>
    <property type="match status" value="2"/>
</dbReference>
<feature type="compositionally biased region" description="Low complexity" evidence="6">
    <location>
        <begin position="941"/>
        <end position="956"/>
    </location>
</feature>
<evidence type="ECO:0000256" key="5">
    <source>
        <dbReference type="PROSITE-ProRule" id="PRU00042"/>
    </source>
</evidence>